<dbReference type="AlphaFoldDB" id="A0A4C1YIC1"/>
<dbReference type="Proteomes" id="UP000299102">
    <property type="component" value="Unassembled WGS sequence"/>
</dbReference>
<dbReference type="Gene3D" id="3.30.420.10">
    <property type="entry name" value="Ribonuclease H-like superfamily/Ribonuclease H"/>
    <property type="match status" value="1"/>
</dbReference>
<keyword evidence="4" id="KW-1185">Reference proteome</keyword>
<organism evidence="3 4">
    <name type="scientific">Eumeta variegata</name>
    <name type="common">Bagworm moth</name>
    <name type="synonym">Eumeta japonica</name>
    <dbReference type="NCBI Taxonomy" id="151549"/>
    <lineage>
        <taxon>Eukaryota</taxon>
        <taxon>Metazoa</taxon>
        <taxon>Ecdysozoa</taxon>
        <taxon>Arthropoda</taxon>
        <taxon>Hexapoda</taxon>
        <taxon>Insecta</taxon>
        <taxon>Pterygota</taxon>
        <taxon>Neoptera</taxon>
        <taxon>Endopterygota</taxon>
        <taxon>Lepidoptera</taxon>
        <taxon>Glossata</taxon>
        <taxon>Ditrysia</taxon>
        <taxon>Tineoidea</taxon>
        <taxon>Psychidae</taxon>
        <taxon>Oiketicinae</taxon>
        <taxon>Eumeta</taxon>
    </lineage>
</organism>
<gene>
    <name evidence="3" type="ORF">EVAR_43115_1</name>
</gene>
<dbReference type="InterPro" id="IPR036397">
    <property type="entry name" value="RNaseH_sf"/>
</dbReference>
<dbReference type="EMBL" id="BGZK01001223">
    <property type="protein sequence ID" value="GBP74810.1"/>
    <property type="molecule type" value="Genomic_DNA"/>
</dbReference>
<evidence type="ECO:0000259" key="2">
    <source>
        <dbReference type="Pfam" id="PF16087"/>
    </source>
</evidence>
<sequence length="267" mass="31986">MMAYGRADGNARGARRIYEERFPNRRLPSRNTFQNTYRRLHETGNVQNNETRGVVVRHNVRIDEQILRLFEEDGLEDNDFGNRVRLCRLLLHADVDDPDFLKSILWTDDSNFTKEGILNLHNLHRWSSKDDNPRVKRQMSFQRRFSLNVWAGDRKRERGQGQNRERDPKLDRSRNPIGRDWDRNHERLKNRNNNLDLSIATDKFKFLTKLFSVERNMRVFGQKRTLDIMIMLYLPSRAEIQLQEKHRNPTALRCRSLGGRRREKTKM</sequence>
<reference evidence="3 4" key="1">
    <citation type="journal article" date="2019" name="Commun. Biol.">
        <title>The bagworm genome reveals a unique fibroin gene that provides high tensile strength.</title>
        <authorList>
            <person name="Kono N."/>
            <person name="Nakamura H."/>
            <person name="Ohtoshi R."/>
            <person name="Tomita M."/>
            <person name="Numata K."/>
            <person name="Arakawa K."/>
        </authorList>
    </citation>
    <scope>NUCLEOTIDE SEQUENCE [LARGE SCALE GENOMIC DNA]</scope>
</reference>
<evidence type="ECO:0000313" key="3">
    <source>
        <dbReference type="EMBL" id="GBP74810.1"/>
    </source>
</evidence>
<evidence type="ECO:0000256" key="1">
    <source>
        <dbReference type="SAM" id="MobiDB-lite"/>
    </source>
</evidence>
<name>A0A4C1YIC1_EUMVA</name>
<comment type="caution">
    <text evidence="3">The sequence shown here is derived from an EMBL/GenBank/DDBJ whole genome shotgun (WGS) entry which is preliminary data.</text>
</comment>
<dbReference type="PANTHER" id="PTHR47326:SF1">
    <property type="entry name" value="HTH PSQ-TYPE DOMAIN-CONTAINING PROTEIN"/>
    <property type="match status" value="1"/>
</dbReference>
<dbReference type="Pfam" id="PF16087">
    <property type="entry name" value="DUF4817"/>
    <property type="match status" value="1"/>
</dbReference>
<feature type="region of interest" description="Disordered" evidence="1">
    <location>
        <begin position="154"/>
        <end position="184"/>
    </location>
</feature>
<protein>
    <recommendedName>
        <fullName evidence="2">DUF4817 domain-containing protein</fullName>
    </recommendedName>
</protein>
<dbReference type="OrthoDB" id="26384at2759"/>
<dbReference type="GO" id="GO:0003676">
    <property type="term" value="F:nucleic acid binding"/>
    <property type="evidence" value="ECO:0007669"/>
    <property type="project" value="InterPro"/>
</dbReference>
<feature type="domain" description="DUF4817" evidence="2">
    <location>
        <begin position="3"/>
        <end position="47"/>
    </location>
</feature>
<dbReference type="PANTHER" id="PTHR47326">
    <property type="entry name" value="TRANSPOSABLE ELEMENT TC3 TRANSPOSASE-LIKE PROTEIN"/>
    <property type="match status" value="1"/>
</dbReference>
<proteinExistence type="predicted"/>
<evidence type="ECO:0000313" key="4">
    <source>
        <dbReference type="Proteomes" id="UP000299102"/>
    </source>
</evidence>
<accession>A0A4C1YIC1</accession>
<dbReference type="InterPro" id="IPR032135">
    <property type="entry name" value="DUF4817"/>
</dbReference>